<comment type="caution">
    <text evidence="1">The sequence shown here is derived from an EMBL/GenBank/DDBJ whole genome shotgun (WGS) entry which is preliminary data.</text>
</comment>
<sequence length="150" mass="16789">MEIFKKELIFCCFAVMLLTSCAPIHVPKELANQKEFSIETSMDYIHAYKIISRQMKACFRGIGLAGNGYEVESILNTEGHVGTIEIYYIGLSGADSSYKDSSYGRLVTINKHSDQTHITIQGTSTDWAYYTRNAIERWLQGGTTCSGKPL</sequence>
<dbReference type="Proteomes" id="UP001568358">
    <property type="component" value="Unassembled WGS sequence"/>
</dbReference>
<keyword evidence="2" id="KW-1185">Reference proteome</keyword>
<protein>
    <recommendedName>
        <fullName evidence="3">Lipoprotein</fullName>
    </recommendedName>
</protein>
<dbReference type="EMBL" id="JBFSOO010000019">
    <property type="protein sequence ID" value="MEZ6855007.1"/>
    <property type="molecule type" value="Genomic_DNA"/>
</dbReference>
<proteinExistence type="predicted"/>
<organism evidence="1 2">
    <name type="scientific">Halodesulfovibrio aestuarii</name>
    <dbReference type="NCBI Taxonomy" id="126333"/>
    <lineage>
        <taxon>Bacteria</taxon>
        <taxon>Pseudomonadati</taxon>
        <taxon>Thermodesulfobacteriota</taxon>
        <taxon>Desulfovibrionia</taxon>
        <taxon>Desulfovibrionales</taxon>
        <taxon>Desulfovibrionaceae</taxon>
        <taxon>Halodesulfovibrio</taxon>
    </lineage>
</organism>
<name>A0ABV4JWE7_9BACT</name>
<reference evidence="1 2" key="1">
    <citation type="submission" date="2024-07" db="EMBL/GenBank/DDBJ databases">
        <title>Active virus-host system and metabolic interactions in a Lokiarchaeon culture.</title>
        <authorList>
            <person name="Ponce Toledo R.I."/>
            <person name="Rodrigues Oliveira T."/>
            <person name="Schleper C."/>
        </authorList>
    </citation>
    <scope>NUCLEOTIDE SEQUENCE [LARGE SCALE GENOMIC DNA]</scope>
    <source>
        <strain evidence="1 2">B35</strain>
    </source>
</reference>
<evidence type="ECO:0000313" key="2">
    <source>
        <dbReference type="Proteomes" id="UP001568358"/>
    </source>
</evidence>
<evidence type="ECO:0000313" key="1">
    <source>
        <dbReference type="EMBL" id="MEZ6855007.1"/>
    </source>
</evidence>
<accession>A0ABV4JWE7</accession>
<dbReference type="PROSITE" id="PS51257">
    <property type="entry name" value="PROKAR_LIPOPROTEIN"/>
    <property type="match status" value="1"/>
</dbReference>
<gene>
    <name evidence="1" type="ORF">AB2Z07_16145</name>
</gene>
<dbReference type="RefSeq" id="WP_371151196.1">
    <property type="nucleotide sequence ID" value="NZ_JBFSOO010000019.1"/>
</dbReference>
<evidence type="ECO:0008006" key="3">
    <source>
        <dbReference type="Google" id="ProtNLM"/>
    </source>
</evidence>